<protein>
    <submittedName>
        <fullName evidence="2">(northern house mosquito) hypothetical protein</fullName>
    </submittedName>
</protein>
<name>A0A8D8DJC5_CULPI</name>
<accession>A0A8D8DJC5</accession>
<evidence type="ECO:0000313" key="2">
    <source>
        <dbReference type="EMBL" id="CAG6510726.1"/>
    </source>
</evidence>
<feature type="region of interest" description="Disordered" evidence="1">
    <location>
        <begin position="100"/>
        <end position="145"/>
    </location>
</feature>
<reference evidence="2" key="1">
    <citation type="submission" date="2021-05" db="EMBL/GenBank/DDBJ databases">
        <authorList>
            <person name="Alioto T."/>
            <person name="Alioto T."/>
            <person name="Gomez Garrido J."/>
        </authorList>
    </citation>
    <scope>NUCLEOTIDE SEQUENCE</scope>
</reference>
<dbReference type="EMBL" id="HBUE01267232">
    <property type="protein sequence ID" value="CAG6562130.1"/>
    <property type="molecule type" value="Transcribed_RNA"/>
</dbReference>
<dbReference type="EMBL" id="HBUE01162040">
    <property type="protein sequence ID" value="CAG6510726.1"/>
    <property type="molecule type" value="Transcribed_RNA"/>
</dbReference>
<feature type="compositionally biased region" description="Polar residues" evidence="1">
    <location>
        <begin position="100"/>
        <end position="116"/>
    </location>
</feature>
<organism evidence="2">
    <name type="scientific">Culex pipiens</name>
    <name type="common">House mosquito</name>
    <dbReference type="NCBI Taxonomy" id="7175"/>
    <lineage>
        <taxon>Eukaryota</taxon>
        <taxon>Metazoa</taxon>
        <taxon>Ecdysozoa</taxon>
        <taxon>Arthropoda</taxon>
        <taxon>Hexapoda</taxon>
        <taxon>Insecta</taxon>
        <taxon>Pterygota</taxon>
        <taxon>Neoptera</taxon>
        <taxon>Endopterygota</taxon>
        <taxon>Diptera</taxon>
        <taxon>Nematocera</taxon>
        <taxon>Culicoidea</taxon>
        <taxon>Culicidae</taxon>
        <taxon>Culicinae</taxon>
        <taxon>Culicini</taxon>
        <taxon>Culex</taxon>
        <taxon>Culex</taxon>
    </lineage>
</organism>
<sequence length="145" mass="15545">MLGVDYSASTLSPPVTHPLSRPSVSSNTASSSVPVPEQKRRGVISTAPPITHSLSLDQGQLKDKAQQSGGTSKSIARAHPIFSHGFVLFCRQNRSSTAEKLSVISKPNSSKLNSGTRKQRCLQRHQINASPRKAWKSNKKAAASS</sequence>
<proteinExistence type="predicted"/>
<feature type="region of interest" description="Disordered" evidence="1">
    <location>
        <begin position="1"/>
        <end position="76"/>
    </location>
</feature>
<dbReference type="AlphaFoldDB" id="A0A8D8DJC5"/>
<evidence type="ECO:0000256" key="1">
    <source>
        <dbReference type="SAM" id="MobiDB-lite"/>
    </source>
</evidence>
<feature type="compositionally biased region" description="Low complexity" evidence="1">
    <location>
        <begin position="20"/>
        <end position="36"/>
    </location>
</feature>